<evidence type="ECO:0000256" key="2">
    <source>
        <dbReference type="ARBA" id="ARBA00022475"/>
    </source>
</evidence>
<keyword evidence="11" id="KW-0325">Glycoprotein</keyword>
<dbReference type="InterPro" id="IPR000725">
    <property type="entry name" value="Olfact_rcpt"/>
</dbReference>
<dbReference type="PRINTS" id="PR00245">
    <property type="entry name" value="OLFACTORYR"/>
</dbReference>
<dbReference type="PANTHER" id="PTHR24242">
    <property type="entry name" value="G-PROTEIN COUPLED RECEPTOR"/>
    <property type="match status" value="1"/>
</dbReference>
<evidence type="ECO:0000256" key="4">
    <source>
        <dbReference type="ARBA" id="ARBA00022692"/>
    </source>
</evidence>
<keyword evidence="8 14" id="KW-0472">Membrane</keyword>
<keyword evidence="10 13" id="KW-0675">Receptor</keyword>
<evidence type="ECO:0000256" key="10">
    <source>
        <dbReference type="ARBA" id="ARBA00023170"/>
    </source>
</evidence>
<evidence type="ECO:0000256" key="12">
    <source>
        <dbReference type="ARBA" id="ARBA00023224"/>
    </source>
</evidence>
<feature type="transmembrane region" description="Helical" evidence="14">
    <location>
        <begin position="200"/>
        <end position="225"/>
    </location>
</feature>
<dbReference type="FunFam" id="1.20.1070.10:FF:000010">
    <property type="entry name" value="Olfactory receptor"/>
    <property type="match status" value="1"/>
</dbReference>
<keyword evidence="17" id="KW-1185">Reference proteome</keyword>
<dbReference type="GO" id="GO:0005886">
    <property type="term" value="C:plasma membrane"/>
    <property type="evidence" value="ECO:0007669"/>
    <property type="project" value="UniProtKB-SubCell"/>
</dbReference>
<dbReference type="PANTHER" id="PTHR24242:SF253">
    <property type="entry name" value="OLFACTORY RECEPTOR-RELATED"/>
    <property type="match status" value="1"/>
</dbReference>
<feature type="transmembrane region" description="Helical" evidence="14">
    <location>
        <begin position="237"/>
        <end position="261"/>
    </location>
</feature>
<comment type="subcellular location">
    <subcellularLocation>
        <location evidence="1 14">Cell membrane</location>
        <topology evidence="1 14">Multi-pass membrane protein</topology>
    </subcellularLocation>
</comment>
<organism evidence="16 17">
    <name type="scientific">Pyxicephalus adspersus</name>
    <name type="common">African bullfrog</name>
    <dbReference type="NCBI Taxonomy" id="30357"/>
    <lineage>
        <taxon>Eukaryota</taxon>
        <taxon>Metazoa</taxon>
        <taxon>Chordata</taxon>
        <taxon>Craniata</taxon>
        <taxon>Vertebrata</taxon>
        <taxon>Euteleostomi</taxon>
        <taxon>Amphibia</taxon>
        <taxon>Batrachia</taxon>
        <taxon>Anura</taxon>
        <taxon>Neobatrachia</taxon>
        <taxon>Ranoidea</taxon>
        <taxon>Pyxicephalidae</taxon>
        <taxon>Pyxicephalinae</taxon>
        <taxon>Pyxicephalus</taxon>
    </lineage>
</organism>
<dbReference type="AlphaFoldDB" id="A0AAV3ARN0"/>
<evidence type="ECO:0000256" key="9">
    <source>
        <dbReference type="ARBA" id="ARBA00023157"/>
    </source>
</evidence>
<keyword evidence="9" id="KW-1015">Disulfide bond</keyword>
<dbReference type="CDD" id="cd15911">
    <property type="entry name" value="7tmA_OR11A-like"/>
    <property type="match status" value="1"/>
</dbReference>
<feature type="domain" description="G-protein coupled receptors family 1 profile" evidence="15">
    <location>
        <begin position="41"/>
        <end position="290"/>
    </location>
</feature>
<keyword evidence="12 13" id="KW-0807">Transducer</keyword>
<dbReference type="InterPro" id="IPR017452">
    <property type="entry name" value="GPCR_Rhodpsn_7TM"/>
</dbReference>
<keyword evidence="2 14" id="KW-1003">Cell membrane</keyword>
<feature type="transmembrane region" description="Helical" evidence="14">
    <location>
        <begin position="59"/>
        <end position="86"/>
    </location>
</feature>
<evidence type="ECO:0000256" key="1">
    <source>
        <dbReference type="ARBA" id="ARBA00004651"/>
    </source>
</evidence>
<dbReference type="GO" id="GO:0004984">
    <property type="term" value="F:olfactory receptor activity"/>
    <property type="evidence" value="ECO:0007669"/>
    <property type="project" value="InterPro"/>
</dbReference>
<keyword evidence="6 14" id="KW-1133">Transmembrane helix</keyword>
<dbReference type="Proteomes" id="UP001181693">
    <property type="component" value="Unassembled WGS sequence"/>
</dbReference>
<dbReference type="InterPro" id="IPR000276">
    <property type="entry name" value="GPCR_Rhodpsn"/>
</dbReference>
<dbReference type="PROSITE" id="PS50262">
    <property type="entry name" value="G_PROTEIN_RECEP_F1_2"/>
    <property type="match status" value="1"/>
</dbReference>
<gene>
    <name evidence="16" type="ORF">GDO54_005877</name>
</gene>
<comment type="caution">
    <text evidence="16">The sequence shown here is derived from an EMBL/GenBank/DDBJ whole genome shotgun (WGS) entry which is preliminary data.</text>
</comment>
<evidence type="ECO:0000256" key="14">
    <source>
        <dbReference type="RuleBase" id="RU363047"/>
    </source>
</evidence>
<evidence type="ECO:0000256" key="13">
    <source>
        <dbReference type="RuleBase" id="RU000688"/>
    </source>
</evidence>
<evidence type="ECO:0000256" key="7">
    <source>
        <dbReference type="ARBA" id="ARBA00023040"/>
    </source>
</evidence>
<sequence>MSWKNESSVKEFWLLGFHNPHNLKIPLFILFLVIYISILSGNLLIIVLVLVSRYLNSPLYFFLSNLSWSDIILTTVVIPTMLAILLTNGKSMSFSGCIIQLYLFGSSTIAECFLLTVMSYDRYLAICNPLHYYLIMDLRLRVLLVAWSWVFAYLLTMITVSQMSQLHYCGPNVIDHFLCDPTSLMKLSCSDTSAIELQNLIMGLPVTLVPVGFITVTYTYILITILKITSSAGRQKAFSTCSSHLAVVCIYYGTLITLYVIPSKSLSVDLTKVQSLLYTVMTPLFNPIIYSLRNYEIQTVIKRIIYKKHCLH</sequence>
<reference evidence="16" key="1">
    <citation type="thesis" date="2020" institute="ProQuest LLC" country="789 East Eisenhower Parkway, Ann Arbor, MI, USA">
        <title>Comparative Genomics and Chromosome Evolution.</title>
        <authorList>
            <person name="Mudd A.B."/>
        </authorList>
    </citation>
    <scope>NUCLEOTIDE SEQUENCE</scope>
    <source>
        <strain evidence="16">1538</strain>
        <tissue evidence="16">Blood</tissue>
    </source>
</reference>
<dbReference type="SUPFAM" id="SSF81321">
    <property type="entry name" value="Family A G protein-coupled receptor-like"/>
    <property type="match status" value="1"/>
</dbReference>
<dbReference type="Gene3D" id="1.20.1070.10">
    <property type="entry name" value="Rhodopsin 7-helix transmembrane proteins"/>
    <property type="match status" value="1"/>
</dbReference>
<dbReference type="Pfam" id="PF13853">
    <property type="entry name" value="7tm_4"/>
    <property type="match status" value="1"/>
</dbReference>
<evidence type="ECO:0000256" key="5">
    <source>
        <dbReference type="ARBA" id="ARBA00022725"/>
    </source>
</evidence>
<feature type="transmembrane region" description="Helical" evidence="14">
    <location>
        <begin position="138"/>
        <end position="158"/>
    </location>
</feature>
<keyword evidence="5 14" id="KW-0552">Olfaction</keyword>
<feature type="transmembrane region" description="Helical" evidence="14">
    <location>
        <begin position="92"/>
        <end position="117"/>
    </location>
</feature>
<dbReference type="GO" id="GO:0004930">
    <property type="term" value="F:G protein-coupled receptor activity"/>
    <property type="evidence" value="ECO:0007669"/>
    <property type="project" value="UniProtKB-KW"/>
</dbReference>
<evidence type="ECO:0000256" key="8">
    <source>
        <dbReference type="ARBA" id="ARBA00023136"/>
    </source>
</evidence>
<proteinExistence type="inferred from homology"/>
<evidence type="ECO:0000259" key="15">
    <source>
        <dbReference type="PROSITE" id="PS50262"/>
    </source>
</evidence>
<keyword evidence="3 14" id="KW-0716">Sensory transduction</keyword>
<accession>A0AAV3ARN0</accession>
<name>A0AAV3ARN0_PYXAD</name>
<dbReference type="EMBL" id="DYDO01000002">
    <property type="protein sequence ID" value="DBA29818.1"/>
    <property type="molecule type" value="Genomic_DNA"/>
</dbReference>
<evidence type="ECO:0000313" key="17">
    <source>
        <dbReference type="Proteomes" id="UP001181693"/>
    </source>
</evidence>
<keyword evidence="4 13" id="KW-0812">Transmembrane</keyword>
<dbReference type="PROSITE" id="PS00237">
    <property type="entry name" value="G_PROTEIN_RECEP_F1_1"/>
    <property type="match status" value="1"/>
</dbReference>
<feature type="transmembrane region" description="Helical" evidence="14">
    <location>
        <begin position="273"/>
        <end position="292"/>
    </location>
</feature>
<evidence type="ECO:0000256" key="3">
    <source>
        <dbReference type="ARBA" id="ARBA00022606"/>
    </source>
</evidence>
<dbReference type="PRINTS" id="PR00237">
    <property type="entry name" value="GPCRRHODOPSN"/>
</dbReference>
<feature type="transmembrane region" description="Helical" evidence="14">
    <location>
        <begin position="25"/>
        <end position="52"/>
    </location>
</feature>
<evidence type="ECO:0000256" key="11">
    <source>
        <dbReference type="ARBA" id="ARBA00023180"/>
    </source>
</evidence>
<comment type="similarity">
    <text evidence="13">Belongs to the G-protein coupled receptor 1 family.</text>
</comment>
<evidence type="ECO:0000256" key="6">
    <source>
        <dbReference type="ARBA" id="ARBA00022989"/>
    </source>
</evidence>
<protein>
    <recommendedName>
        <fullName evidence="14">Olfactory receptor</fullName>
    </recommendedName>
</protein>
<evidence type="ECO:0000313" key="16">
    <source>
        <dbReference type="EMBL" id="DBA29818.1"/>
    </source>
</evidence>
<keyword evidence="7 13" id="KW-0297">G-protein coupled receptor</keyword>
<dbReference type="InterPro" id="IPR050939">
    <property type="entry name" value="Olfactory_GPCR1"/>
</dbReference>